<reference evidence="2 3" key="2">
    <citation type="submission" date="2010-03" db="EMBL/GenBank/DDBJ databases">
        <authorList>
            <person name="Pajon A."/>
        </authorList>
    </citation>
    <scope>NUCLEOTIDE SEQUENCE [LARGE SCALE GENOMIC DNA]</scope>
    <source>
        <strain evidence="2 3">XB6B4</strain>
    </source>
</reference>
<dbReference type="AlphaFoldDB" id="D4KU36"/>
<dbReference type="KEGG" id="rix:RO1_00390"/>
<feature type="region of interest" description="Disordered" evidence="1">
    <location>
        <begin position="1"/>
        <end position="20"/>
    </location>
</feature>
<reference evidence="2 3" key="1">
    <citation type="submission" date="2010-03" db="EMBL/GenBank/DDBJ databases">
        <title>The genome sequence of Roseburia intestinalis XB6B4.</title>
        <authorList>
            <consortium name="metaHIT consortium -- http://www.metahit.eu/"/>
            <person name="Pajon A."/>
            <person name="Turner K."/>
            <person name="Parkhill J."/>
            <person name="Bernalier A."/>
        </authorList>
    </citation>
    <scope>NUCLEOTIDE SEQUENCE [LARGE SCALE GENOMIC DNA]</scope>
    <source>
        <strain evidence="2 3">XB6B4</strain>
    </source>
</reference>
<organism evidence="2 3">
    <name type="scientific">Roseburia intestinalis XB6B4</name>
    <dbReference type="NCBI Taxonomy" id="718255"/>
    <lineage>
        <taxon>Bacteria</taxon>
        <taxon>Bacillati</taxon>
        <taxon>Bacillota</taxon>
        <taxon>Clostridia</taxon>
        <taxon>Lachnospirales</taxon>
        <taxon>Lachnospiraceae</taxon>
        <taxon>Roseburia</taxon>
    </lineage>
</organism>
<evidence type="ECO:0000256" key="1">
    <source>
        <dbReference type="SAM" id="MobiDB-lite"/>
    </source>
</evidence>
<evidence type="ECO:0000313" key="2">
    <source>
        <dbReference type="EMBL" id="CBL10876.1"/>
    </source>
</evidence>
<accession>D4KU36</accession>
<sequence>MSSEETTEYTGYLSRRKGKL</sequence>
<name>D4KU36_9FIRM</name>
<dbReference type="HOGENOM" id="CLU_3428338_0_0_9"/>
<dbReference type="Proteomes" id="UP000008953">
    <property type="component" value="Chromosome"/>
</dbReference>
<gene>
    <name evidence="2" type="ORF">RO1_00390</name>
</gene>
<evidence type="ECO:0000313" key="3">
    <source>
        <dbReference type="Proteomes" id="UP000008953"/>
    </source>
</evidence>
<protein>
    <submittedName>
        <fullName evidence="2">Uncharacterized protein</fullName>
    </submittedName>
</protein>
<dbReference type="EMBL" id="FP929050">
    <property type="protein sequence ID" value="CBL10876.1"/>
    <property type="molecule type" value="Genomic_DNA"/>
</dbReference>
<proteinExistence type="predicted"/>